<dbReference type="GO" id="GO:0005524">
    <property type="term" value="F:ATP binding"/>
    <property type="evidence" value="ECO:0007669"/>
    <property type="project" value="UniProtKB-UniRule"/>
</dbReference>
<comment type="catalytic activity">
    <reaction evidence="10">
        <text>ATP + H2O = ADP + phosphate + H(+)</text>
        <dbReference type="Rhea" id="RHEA:13065"/>
        <dbReference type="ChEBI" id="CHEBI:15377"/>
        <dbReference type="ChEBI" id="CHEBI:15378"/>
        <dbReference type="ChEBI" id="CHEBI:30616"/>
        <dbReference type="ChEBI" id="CHEBI:43474"/>
        <dbReference type="ChEBI" id="CHEBI:456216"/>
        <dbReference type="EC" id="5.6.2.4"/>
    </reaction>
</comment>
<dbReference type="EC" id="5.6.2.4" evidence="9"/>
<evidence type="ECO:0000256" key="10">
    <source>
        <dbReference type="ARBA" id="ARBA00048988"/>
    </source>
</evidence>
<keyword evidence="3 11" id="KW-0378">Hydrolase</keyword>
<comment type="similarity">
    <text evidence="1">Belongs to the helicase family. UvrD subfamily.</text>
</comment>
<dbReference type="SUPFAM" id="SSF52540">
    <property type="entry name" value="P-loop containing nucleoside triphosphate hydrolases"/>
    <property type="match status" value="1"/>
</dbReference>
<protein>
    <recommendedName>
        <fullName evidence="9">DNA 3'-5' helicase</fullName>
        <ecNumber evidence="9">5.6.2.4</ecNumber>
    </recommendedName>
</protein>
<dbReference type="InterPro" id="IPR027417">
    <property type="entry name" value="P-loop_NTPase"/>
</dbReference>
<evidence type="ECO:0000259" key="13">
    <source>
        <dbReference type="PROSITE" id="PS51198"/>
    </source>
</evidence>
<dbReference type="GO" id="GO:0016787">
    <property type="term" value="F:hydrolase activity"/>
    <property type="evidence" value="ECO:0007669"/>
    <property type="project" value="UniProtKB-UniRule"/>
</dbReference>
<dbReference type="PANTHER" id="PTHR11070">
    <property type="entry name" value="UVRD / RECB / PCRA DNA HELICASE FAMILY MEMBER"/>
    <property type="match status" value="1"/>
</dbReference>
<gene>
    <name evidence="15" type="ORF">FIBRA_06392</name>
</gene>
<dbReference type="STRING" id="599839.J4GSN5"/>
<feature type="region of interest" description="Disordered" evidence="12">
    <location>
        <begin position="825"/>
        <end position="900"/>
    </location>
</feature>
<dbReference type="EMBL" id="HE797146">
    <property type="protein sequence ID" value="CCM04225.1"/>
    <property type="molecule type" value="Genomic_DNA"/>
</dbReference>
<dbReference type="Pfam" id="PF00580">
    <property type="entry name" value="UvrD-helicase"/>
    <property type="match status" value="1"/>
</dbReference>
<keyword evidence="4 11" id="KW-0347">Helicase</keyword>
<reference evidence="15 16" key="1">
    <citation type="journal article" date="2012" name="Appl. Environ. Microbiol.">
        <title>Short-read sequencing for genomic analysis of the brown rot fungus Fibroporia radiculosa.</title>
        <authorList>
            <person name="Tang J.D."/>
            <person name="Perkins A.D."/>
            <person name="Sonstegard T.S."/>
            <person name="Schroeder S.G."/>
            <person name="Burgess S.C."/>
            <person name="Diehl S.V."/>
        </authorList>
    </citation>
    <scope>NUCLEOTIDE SEQUENCE [LARGE SCALE GENOMIC DNA]</scope>
    <source>
        <strain evidence="15 16">TFFH 294</strain>
    </source>
</reference>
<dbReference type="GO" id="GO:0005634">
    <property type="term" value="C:nucleus"/>
    <property type="evidence" value="ECO:0007669"/>
    <property type="project" value="TreeGrafter"/>
</dbReference>
<feature type="compositionally biased region" description="Low complexity" evidence="12">
    <location>
        <begin position="868"/>
        <end position="880"/>
    </location>
</feature>
<dbReference type="Gene3D" id="1.10.486.10">
    <property type="entry name" value="PCRA, domain 4"/>
    <property type="match status" value="2"/>
</dbReference>
<keyword evidence="2 11" id="KW-0547">Nucleotide-binding</keyword>
<evidence type="ECO:0000259" key="14">
    <source>
        <dbReference type="PROSITE" id="PS51217"/>
    </source>
</evidence>
<feature type="domain" description="UvrD-like helicase ATP-binding" evidence="13">
    <location>
        <begin position="8"/>
        <end position="322"/>
    </location>
</feature>
<dbReference type="InterPro" id="IPR014017">
    <property type="entry name" value="DNA_helicase_UvrD-like_C"/>
</dbReference>
<evidence type="ECO:0000313" key="16">
    <source>
        <dbReference type="Proteomes" id="UP000006352"/>
    </source>
</evidence>
<evidence type="ECO:0000256" key="7">
    <source>
        <dbReference type="ARBA" id="ARBA00023235"/>
    </source>
</evidence>
<comment type="catalytic activity">
    <reaction evidence="8">
        <text>Couples ATP hydrolysis with the unwinding of duplex DNA by translocating in the 3'-5' direction.</text>
        <dbReference type="EC" id="5.6.2.4"/>
    </reaction>
</comment>
<dbReference type="InterPro" id="IPR013986">
    <property type="entry name" value="DExx_box_DNA_helicase_dom_sf"/>
</dbReference>
<evidence type="ECO:0000256" key="2">
    <source>
        <dbReference type="ARBA" id="ARBA00022741"/>
    </source>
</evidence>
<dbReference type="GO" id="GO:0003677">
    <property type="term" value="F:DNA binding"/>
    <property type="evidence" value="ECO:0007669"/>
    <property type="project" value="UniProtKB-KW"/>
</dbReference>
<evidence type="ECO:0000256" key="1">
    <source>
        <dbReference type="ARBA" id="ARBA00009922"/>
    </source>
</evidence>
<keyword evidence="6" id="KW-0238">DNA-binding</keyword>
<dbReference type="GO" id="GO:0000725">
    <property type="term" value="P:recombinational repair"/>
    <property type="evidence" value="ECO:0007669"/>
    <property type="project" value="TreeGrafter"/>
</dbReference>
<feature type="compositionally biased region" description="Polar residues" evidence="12">
    <location>
        <begin position="890"/>
        <end position="900"/>
    </location>
</feature>
<feature type="binding site" evidence="11">
    <location>
        <begin position="29"/>
        <end position="36"/>
    </location>
    <ligand>
        <name>ATP</name>
        <dbReference type="ChEBI" id="CHEBI:30616"/>
    </ligand>
</feature>
<evidence type="ECO:0000313" key="15">
    <source>
        <dbReference type="EMBL" id="CCM04225.1"/>
    </source>
</evidence>
<sequence>MSEDYLKNLNEAQIRAVQHAPDIPLQILAGPGSGKTRVLTCRIAHLIQHHGISPENICAVTFTNKAASEMRERLDLLVGKQRTSSLKMGTFHAICATFLRRYAGYAGIESNFSVCGADESKKIIKKLLEPHQKSLISQNLILKDESVLSAISKAKAKGKAADDLLAECSPSRSRRADSGDSLKSQHAVSLDQLVANIYQEYEMALRKSNSLDFDDLLIFGVKLFAENRWIGSWCKHILVDEFQDTNTMQYQFMRHVARANKCVTIVGDPDQSIYGWRSAEVENLTKMQIGEILWTNYRTEDSACQDFPRTQQIFLEQNYRSTGSILALSLAIISQGGPLFENIVAASPDESAPDRTRIQKTLRTTQSNWAAPVLRKFPTEQIEAASIAAEIKRLIAFTGGMLAWSDFVVLLRFTAHSRLIESSLQRAGIPNRVLGGQRFFERQEVKDILAYLQLIDNPQFAPAFTRAINVPSRGIGDKTVSHLLSAAETMRISPLEVANRIYNGTLPDIRPSVKRKLASFVPHIDRLTQLALQGTSPVILIRNLLELIDYKAHLGKTQQDWENRWDNIQELVNFARETESQEDLEAQIGTLGDAGPIEVDDFNDDYINVDSFREIGGRGKEKASTPGLTATRTTPLRRFLQASLLSTDTETEADERRRGKVTISTCHAAKGLEWPVVMIPGVEKGIFPSHRAEDIYEERRLLYVACTRAQGLLYLSHTNTRMVSGKTLGSELSEFVWPVISNNPVAFNNHPPDIMHSDRAFLAQLLSRKAPEEAEVTRMVTEYNREHPPSLENYSHITSRGTHDWQELPTAHVPDVPQVLPGFKLASDGMPNPRAQPLSSSRGRAVSAACSRPRDGSYSPTRIRVDGASSTTRAMSATSTRVDDAKSPVINASSTTSKGLESTLDFPGDAMEMHAFPHLFFPARPSSRLISGENLGSPPSSSWSAADIQSQGRKADTSLLYNLARNNQRLKLGPPSSSSLSSTSTLSESQQSGPRSAATTSDVRTKITPSACLSSASSRSEDQTASTSTSTRGNKRHLGMGRTAVGYPNKKFRIPTGDP</sequence>
<keyword evidence="16" id="KW-1185">Reference proteome</keyword>
<evidence type="ECO:0000256" key="9">
    <source>
        <dbReference type="ARBA" id="ARBA00034808"/>
    </source>
</evidence>
<accession>J4GSN5</accession>
<evidence type="ECO:0000256" key="4">
    <source>
        <dbReference type="ARBA" id="ARBA00022806"/>
    </source>
</evidence>
<dbReference type="PROSITE" id="PS51198">
    <property type="entry name" value="UVRD_HELICASE_ATP_BIND"/>
    <property type="match status" value="1"/>
</dbReference>
<dbReference type="GO" id="GO:0043138">
    <property type="term" value="F:3'-5' DNA helicase activity"/>
    <property type="evidence" value="ECO:0007669"/>
    <property type="project" value="UniProtKB-EC"/>
</dbReference>
<evidence type="ECO:0000256" key="6">
    <source>
        <dbReference type="ARBA" id="ARBA00023125"/>
    </source>
</evidence>
<dbReference type="CDD" id="cd17932">
    <property type="entry name" value="DEXQc_UvrD"/>
    <property type="match status" value="1"/>
</dbReference>
<evidence type="ECO:0000256" key="12">
    <source>
        <dbReference type="SAM" id="MobiDB-lite"/>
    </source>
</evidence>
<organism evidence="15 16">
    <name type="scientific">Fibroporia radiculosa</name>
    <dbReference type="NCBI Taxonomy" id="599839"/>
    <lineage>
        <taxon>Eukaryota</taxon>
        <taxon>Fungi</taxon>
        <taxon>Dikarya</taxon>
        <taxon>Basidiomycota</taxon>
        <taxon>Agaricomycotina</taxon>
        <taxon>Agaricomycetes</taxon>
        <taxon>Polyporales</taxon>
        <taxon>Fibroporiaceae</taxon>
        <taxon>Fibroporia</taxon>
    </lineage>
</organism>
<feature type="compositionally biased region" description="Polar residues" evidence="12">
    <location>
        <begin position="1023"/>
        <end position="1032"/>
    </location>
</feature>
<feature type="compositionally biased region" description="Polar residues" evidence="12">
    <location>
        <begin position="993"/>
        <end position="1002"/>
    </location>
</feature>
<dbReference type="InterPro" id="IPR000212">
    <property type="entry name" value="DNA_helicase_UvrD/REP"/>
</dbReference>
<dbReference type="HOGENOM" id="CLU_004585_4_1_1"/>
<dbReference type="AlphaFoldDB" id="J4GSN5"/>
<evidence type="ECO:0000256" key="5">
    <source>
        <dbReference type="ARBA" id="ARBA00022840"/>
    </source>
</evidence>
<dbReference type="Proteomes" id="UP000006352">
    <property type="component" value="Unassembled WGS sequence"/>
</dbReference>
<feature type="region of interest" description="Disordered" evidence="12">
    <location>
        <begin position="967"/>
        <end position="1059"/>
    </location>
</feature>
<evidence type="ECO:0000256" key="8">
    <source>
        <dbReference type="ARBA" id="ARBA00034617"/>
    </source>
</evidence>
<dbReference type="OrthoDB" id="1470711at2759"/>
<dbReference type="InterPro" id="IPR014016">
    <property type="entry name" value="UvrD-like_ATP-bd"/>
</dbReference>
<dbReference type="GeneID" id="24099136"/>
<dbReference type="Pfam" id="PF13361">
    <property type="entry name" value="UvrD_C"/>
    <property type="match status" value="1"/>
</dbReference>
<dbReference type="Gene3D" id="3.40.50.300">
    <property type="entry name" value="P-loop containing nucleotide triphosphate hydrolases"/>
    <property type="match status" value="3"/>
</dbReference>
<keyword evidence="7" id="KW-0413">Isomerase</keyword>
<feature type="domain" description="UvrD-like helicase C-terminal" evidence="14">
    <location>
        <begin position="341"/>
        <end position="671"/>
    </location>
</feature>
<feature type="compositionally biased region" description="Low complexity" evidence="12">
    <location>
        <begin position="976"/>
        <end position="992"/>
    </location>
</feature>
<evidence type="ECO:0000256" key="11">
    <source>
        <dbReference type="PROSITE-ProRule" id="PRU00560"/>
    </source>
</evidence>
<dbReference type="PANTHER" id="PTHR11070:SF2">
    <property type="entry name" value="ATP-DEPENDENT DNA HELICASE SRS2"/>
    <property type="match status" value="1"/>
</dbReference>
<name>J4GSN5_9APHY</name>
<evidence type="ECO:0000256" key="3">
    <source>
        <dbReference type="ARBA" id="ARBA00022801"/>
    </source>
</evidence>
<proteinExistence type="inferred from homology"/>
<dbReference type="InParanoid" id="J4GSN5"/>
<keyword evidence="5 11" id="KW-0067">ATP-binding</keyword>
<dbReference type="FunCoup" id="J4GSN5">
    <property type="interactions" value="255"/>
</dbReference>
<dbReference type="Gene3D" id="1.10.10.160">
    <property type="match status" value="1"/>
</dbReference>
<dbReference type="PROSITE" id="PS51217">
    <property type="entry name" value="UVRD_HELICASE_CTER"/>
    <property type="match status" value="1"/>
</dbReference>
<dbReference type="RefSeq" id="XP_012183508.1">
    <property type="nucleotide sequence ID" value="XM_012328118.1"/>
</dbReference>